<dbReference type="InterPro" id="IPR051691">
    <property type="entry name" value="Metab_Enz_Cyan_OpOx_G3PDH"/>
</dbReference>
<dbReference type="SUPFAM" id="SSF51905">
    <property type="entry name" value="FAD/NAD(P)-binding domain"/>
    <property type="match status" value="1"/>
</dbReference>
<dbReference type="RefSeq" id="WP_250917985.1">
    <property type="nucleotide sequence ID" value="NZ_JAMQAW010000004.1"/>
</dbReference>
<evidence type="ECO:0000259" key="2">
    <source>
        <dbReference type="Pfam" id="PF07992"/>
    </source>
</evidence>
<dbReference type="PRINTS" id="PR00368">
    <property type="entry name" value="FADPNR"/>
</dbReference>
<dbReference type="PRINTS" id="PR00469">
    <property type="entry name" value="PNDRDTASEII"/>
</dbReference>
<reference evidence="3" key="1">
    <citation type="submission" date="2022-06" db="EMBL/GenBank/DDBJ databases">
        <title>Genome public.</title>
        <authorList>
            <person name="Sun Q."/>
        </authorList>
    </citation>
    <scope>NUCLEOTIDE SEQUENCE</scope>
    <source>
        <strain evidence="3">CWNU-1</strain>
    </source>
</reference>
<evidence type="ECO:0000313" key="4">
    <source>
        <dbReference type="Proteomes" id="UP001431429"/>
    </source>
</evidence>
<dbReference type="InterPro" id="IPR023753">
    <property type="entry name" value="FAD/NAD-binding_dom"/>
</dbReference>
<evidence type="ECO:0000256" key="1">
    <source>
        <dbReference type="ARBA" id="ARBA00023002"/>
    </source>
</evidence>
<keyword evidence="4" id="KW-1185">Reference proteome</keyword>
<sequence>MSPNTSPTTLTPDVLVIGGGPAGLTTAANLAPRIDGEVLVLEREKEAGGIPRHSDHTGYGVRDLRRVMTGPAYARRLTADAVSAGAVVTTSAMVTDWADGLAVTVTSPRGRFRVEPRAIVLATGARERPRTARRVPGDRPAGVYTTGALQNAVHLHHREVGRRAVVVGGELVSWSAALTLREAGCSVALMVSQYERTESYGAFNLGGKALLRVPVANRTRVVRVIGKPRVQAVEIENLDTGARRTVECDTVVFTGDWIPDHELVRSGGIELDPGTLGPLVDTALRTSRPGVFAAGNLLHPVDTADIAALDGKHVADQVKSWLDAGGSAQDPATGVRLLADRPLRWVSPGILRPGDPAPPRGRLLLWTDEFVRVPKVTVRQGGRIVNERKLAWPAAPGRVFRVPWSVIRGISPNAGPVTLSVG</sequence>
<name>A0ABT0UGP4_9ACTN</name>
<dbReference type="EMBL" id="JAMQAW010000004">
    <property type="protein sequence ID" value="MCM2387618.1"/>
    <property type="molecule type" value="Genomic_DNA"/>
</dbReference>
<feature type="domain" description="FAD/NAD(P)-binding" evidence="2">
    <location>
        <begin position="13"/>
        <end position="307"/>
    </location>
</feature>
<organism evidence="3 4">
    <name type="scientific">Streptomyces albipurpureus</name>
    <dbReference type="NCBI Taxonomy" id="2897419"/>
    <lineage>
        <taxon>Bacteria</taxon>
        <taxon>Bacillati</taxon>
        <taxon>Actinomycetota</taxon>
        <taxon>Actinomycetes</taxon>
        <taxon>Kitasatosporales</taxon>
        <taxon>Streptomycetaceae</taxon>
        <taxon>Streptomyces</taxon>
    </lineage>
</organism>
<dbReference type="PANTHER" id="PTHR42949">
    <property type="entry name" value="ANAEROBIC GLYCEROL-3-PHOSPHATE DEHYDROGENASE SUBUNIT B"/>
    <property type="match status" value="1"/>
</dbReference>
<dbReference type="Gene3D" id="3.50.50.60">
    <property type="entry name" value="FAD/NAD(P)-binding domain"/>
    <property type="match status" value="2"/>
</dbReference>
<dbReference type="PANTHER" id="PTHR42949:SF3">
    <property type="entry name" value="ANAEROBIC GLYCEROL-3-PHOSPHATE DEHYDROGENASE SUBUNIT B"/>
    <property type="match status" value="1"/>
</dbReference>
<dbReference type="Proteomes" id="UP001431429">
    <property type="component" value="Unassembled WGS sequence"/>
</dbReference>
<gene>
    <name evidence="3" type="ORF">NBG84_04705</name>
</gene>
<comment type="caution">
    <text evidence="3">The sequence shown here is derived from an EMBL/GenBank/DDBJ whole genome shotgun (WGS) entry which is preliminary data.</text>
</comment>
<keyword evidence="1" id="KW-0560">Oxidoreductase</keyword>
<accession>A0ABT0UGP4</accession>
<evidence type="ECO:0000313" key="3">
    <source>
        <dbReference type="EMBL" id="MCM2387618.1"/>
    </source>
</evidence>
<dbReference type="Pfam" id="PF07992">
    <property type="entry name" value="Pyr_redox_2"/>
    <property type="match status" value="1"/>
</dbReference>
<dbReference type="InterPro" id="IPR036188">
    <property type="entry name" value="FAD/NAD-bd_sf"/>
</dbReference>
<protein>
    <submittedName>
        <fullName evidence="3">NAD(P)/FAD-dependent oxidoreductase</fullName>
    </submittedName>
</protein>
<proteinExistence type="predicted"/>